<accession>A0A8H7ZQC4</accession>
<evidence type="ECO:0000313" key="4">
    <source>
        <dbReference type="EMBL" id="KAG5457454.1"/>
    </source>
</evidence>
<name>A0A8H7ZQC4_9FUNG</name>
<reference evidence="4 5" key="1">
    <citation type="journal article" name="Sci. Rep.">
        <title>Genome-scale phylogenetic analyses confirm Olpidium as the closest living zoosporic fungus to the non-flagellated, terrestrial fungi.</title>
        <authorList>
            <person name="Chang Y."/>
            <person name="Rochon D."/>
            <person name="Sekimoto S."/>
            <person name="Wang Y."/>
            <person name="Chovatia M."/>
            <person name="Sandor L."/>
            <person name="Salamov A."/>
            <person name="Grigoriev I.V."/>
            <person name="Stajich J.E."/>
            <person name="Spatafora J.W."/>
        </authorList>
    </citation>
    <scope>NUCLEOTIDE SEQUENCE [LARGE SCALE GENOMIC DNA]</scope>
    <source>
        <strain evidence="4">S191</strain>
    </source>
</reference>
<dbReference type="InterPro" id="IPR035979">
    <property type="entry name" value="RBD_domain_sf"/>
</dbReference>
<dbReference type="Gene3D" id="3.30.70.330">
    <property type="match status" value="3"/>
</dbReference>
<sequence>GTSAAVDPAAALPRAAFWIPLERRVYVGNVAYEATPENLEDFFAQFGPVMKVSMRPNNPDGTGPGFAFVAFDSGASAKRAVEGADGAAFMGRRIRVQPHMSEEEKQSAADLPEPWLAARKAKSLCFHHNPPGASTEQLAEHFSRFGPVKQVYVPWSVGAGKAPPHGYVEFETAEDAERALRDPTAAMFDGCPMTLRPNADKFFYKLAEAGGQVYVKNLPFSATTADLRERFSPFGEIVDVRLPSDREHNNARGFAFIAFKSLDSVNSAVEATNNTYFRGRTITVEVAKRIRGPSFRLAERPANASSRVIRHRAPPPSRPSDQILDQRDAATTEESQK</sequence>
<organism evidence="4 5">
    <name type="scientific">Olpidium bornovanus</name>
    <dbReference type="NCBI Taxonomy" id="278681"/>
    <lineage>
        <taxon>Eukaryota</taxon>
        <taxon>Fungi</taxon>
        <taxon>Fungi incertae sedis</taxon>
        <taxon>Olpidiomycota</taxon>
        <taxon>Olpidiomycotina</taxon>
        <taxon>Olpidiomycetes</taxon>
        <taxon>Olpidiales</taxon>
        <taxon>Olpidiaceae</taxon>
        <taxon>Olpidium</taxon>
    </lineage>
</organism>
<feature type="non-terminal residue" evidence="4">
    <location>
        <position position="1"/>
    </location>
</feature>
<keyword evidence="5" id="KW-1185">Reference proteome</keyword>
<dbReference type="InterPro" id="IPR003954">
    <property type="entry name" value="RRM_euk-type"/>
</dbReference>
<dbReference type="PROSITE" id="PS50102">
    <property type="entry name" value="RRM"/>
    <property type="match status" value="3"/>
</dbReference>
<keyword evidence="1" id="KW-0694">RNA-binding</keyword>
<dbReference type="SUPFAM" id="SSF54928">
    <property type="entry name" value="RNA-binding domain, RBD"/>
    <property type="match status" value="2"/>
</dbReference>
<feature type="compositionally biased region" description="Basic and acidic residues" evidence="2">
    <location>
        <begin position="324"/>
        <end position="337"/>
    </location>
</feature>
<evidence type="ECO:0000313" key="5">
    <source>
        <dbReference type="Proteomes" id="UP000673691"/>
    </source>
</evidence>
<comment type="caution">
    <text evidence="4">The sequence shown here is derived from an EMBL/GenBank/DDBJ whole genome shotgun (WGS) entry which is preliminary data.</text>
</comment>
<dbReference type="SMART" id="SM00361">
    <property type="entry name" value="RRM_1"/>
    <property type="match status" value="2"/>
</dbReference>
<feature type="region of interest" description="Disordered" evidence="2">
    <location>
        <begin position="300"/>
        <end position="337"/>
    </location>
</feature>
<dbReference type="SMART" id="SM00360">
    <property type="entry name" value="RRM"/>
    <property type="match status" value="3"/>
</dbReference>
<dbReference type="Proteomes" id="UP000673691">
    <property type="component" value="Unassembled WGS sequence"/>
</dbReference>
<dbReference type="InterPro" id="IPR000504">
    <property type="entry name" value="RRM_dom"/>
</dbReference>
<dbReference type="AlphaFoldDB" id="A0A8H7ZQC4"/>
<evidence type="ECO:0000256" key="2">
    <source>
        <dbReference type="SAM" id="MobiDB-lite"/>
    </source>
</evidence>
<feature type="domain" description="RRM" evidence="3">
    <location>
        <begin position="122"/>
        <end position="209"/>
    </location>
</feature>
<feature type="domain" description="RRM" evidence="3">
    <location>
        <begin position="23"/>
        <end position="101"/>
    </location>
</feature>
<proteinExistence type="predicted"/>
<evidence type="ECO:0000256" key="1">
    <source>
        <dbReference type="PROSITE-ProRule" id="PRU00176"/>
    </source>
</evidence>
<dbReference type="InterPro" id="IPR050441">
    <property type="entry name" value="RBM"/>
</dbReference>
<feature type="domain" description="RRM" evidence="3">
    <location>
        <begin position="211"/>
        <end position="289"/>
    </location>
</feature>
<dbReference type="CDD" id="cd00590">
    <property type="entry name" value="RRM_SF"/>
    <property type="match status" value="3"/>
</dbReference>
<gene>
    <name evidence="4" type="ORF">BJ554DRAFT_2527</name>
</gene>
<protein>
    <recommendedName>
        <fullName evidence="3">RRM domain-containing protein</fullName>
    </recommendedName>
</protein>
<dbReference type="EMBL" id="JAEFCI010010058">
    <property type="protein sequence ID" value="KAG5457454.1"/>
    <property type="molecule type" value="Genomic_DNA"/>
</dbReference>
<dbReference type="PANTHER" id="PTHR48034">
    <property type="entry name" value="TRANSFORMER-2 SEX-DETERMINING PROTEIN-RELATED"/>
    <property type="match status" value="1"/>
</dbReference>
<dbReference type="Pfam" id="PF00076">
    <property type="entry name" value="RRM_1"/>
    <property type="match status" value="3"/>
</dbReference>
<evidence type="ECO:0000259" key="3">
    <source>
        <dbReference type="PROSITE" id="PS50102"/>
    </source>
</evidence>
<dbReference type="OrthoDB" id="10259687at2759"/>
<dbReference type="InterPro" id="IPR012677">
    <property type="entry name" value="Nucleotide-bd_a/b_plait_sf"/>
</dbReference>
<dbReference type="GO" id="GO:0003723">
    <property type="term" value="F:RNA binding"/>
    <property type="evidence" value="ECO:0007669"/>
    <property type="project" value="UniProtKB-UniRule"/>
</dbReference>